<gene>
    <name evidence="1" type="ORF">H4S07_005884</name>
</gene>
<dbReference type="EMBL" id="JANBUP010003149">
    <property type="protein sequence ID" value="KAJ2797685.1"/>
    <property type="molecule type" value="Genomic_DNA"/>
</dbReference>
<keyword evidence="2" id="KW-1185">Reference proteome</keyword>
<name>A0ACC1KZU3_9FUNG</name>
<dbReference type="Proteomes" id="UP001140096">
    <property type="component" value="Unassembled WGS sequence"/>
</dbReference>
<protein>
    <submittedName>
        <fullName evidence="1">Uncharacterized protein</fullName>
    </submittedName>
</protein>
<organism evidence="1 2">
    <name type="scientific">Coemansia furcata</name>
    <dbReference type="NCBI Taxonomy" id="417177"/>
    <lineage>
        <taxon>Eukaryota</taxon>
        <taxon>Fungi</taxon>
        <taxon>Fungi incertae sedis</taxon>
        <taxon>Zoopagomycota</taxon>
        <taxon>Kickxellomycotina</taxon>
        <taxon>Kickxellomycetes</taxon>
        <taxon>Kickxellales</taxon>
        <taxon>Kickxellaceae</taxon>
        <taxon>Coemansia</taxon>
    </lineage>
</organism>
<sequence length="162" mass="18001">STHNMFDLLENDGEDESIDLETNETATGVAMTAQPTMDAQTMQRKIKGMIDEYMSLKDDVEFIECFKELGEANYQLAVFEIANTVVFRRNDHVEQVVKGIEALCTGKVLTEDIVAAGLIEFSETLEDVAIDAPNAYKYFGLLMNAANVPRSLIADDVLKLIN</sequence>
<accession>A0ACC1KZU3</accession>
<evidence type="ECO:0000313" key="2">
    <source>
        <dbReference type="Proteomes" id="UP001140096"/>
    </source>
</evidence>
<evidence type="ECO:0000313" key="1">
    <source>
        <dbReference type="EMBL" id="KAJ2797685.1"/>
    </source>
</evidence>
<reference evidence="1" key="1">
    <citation type="submission" date="2022-07" db="EMBL/GenBank/DDBJ databases">
        <title>Phylogenomic reconstructions and comparative analyses of Kickxellomycotina fungi.</title>
        <authorList>
            <person name="Reynolds N.K."/>
            <person name="Stajich J.E."/>
            <person name="Barry K."/>
            <person name="Grigoriev I.V."/>
            <person name="Crous P."/>
            <person name="Smith M.E."/>
        </authorList>
    </citation>
    <scope>NUCLEOTIDE SEQUENCE</scope>
    <source>
        <strain evidence="1">CBS 102833</strain>
    </source>
</reference>
<feature type="non-terminal residue" evidence="1">
    <location>
        <position position="1"/>
    </location>
</feature>
<proteinExistence type="predicted"/>
<comment type="caution">
    <text evidence="1">The sequence shown here is derived from an EMBL/GenBank/DDBJ whole genome shotgun (WGS) entry which is preliminary data.</text>
</comment>